<organism evidence="2 3">
    <name type="scientific">Zea mays</name>
    <name type="common">Maize</name>
    <dbReference type="NCBI Taxonomy" id="4577"/>
    <lineage>
        <taxon>Eukaryota</taxon>
        <taxon>Viridiplantae</taxon>
        <taxon>Streptophyta</taxon>
        <taxon>Embryophyta</taxon>
        <taxon>Tracheophyta</taxon>
        <taxon>Spermatophyta</taxon>
        <taxon>Magnoliopsida</taxon>
        <taxon>Liliopsida</taxon>
        <taxon>Poales</taxon>
        <taxon>Poaceae</taxon>
        <taxon>PACMAD clade</taxon>
        <taxon>Panicoideae</taxon>
        <taxon>Andropogonodae</taxon>
        <taxon>Andropogoneae</taxon>
        <taxon>Tripsacinae</taxon>
        <taxon>Zea</taxon>
    </lineage>
</organism>
<evidence type="ECO:0000313" key="2">
    <source>
        <dbReference type="EnsemblPlants" id="Zm00001eb353350_P001"/>
    </source>
</evidence>
<dbReference type="GO" id="GO:0009733">
    <property type="term" value="P:response to auxin"/>
    <property type="evidence" value="ECO:0007669"/>
    <property type="project" value="InterPro"/>
</dbReference>
<accession>A0A804QRX2</accession>
<dbReference type="InParanoid" id="A0A804QRX2"/>
<reference evidence="3" key="1">
    <citation type="journal article" date="2009" name="Science">
        <title>The B73 maize genome: complexity, diversity, and dynamics.</title>
        <authorList>
            <person name="Schnable P.S."/>
            <person name="Ware D."/>
            <person name="Fulton R.S."/>
            <person name="Stein J.C."/>
            <person name="Wei F."/>
            <person name="Pasternak S."/>
            <person name="Liang C."/>
            <person name="Zhang J."/>
            <person name="Fulton L."/>
            <person name="Graves T.A."/>
            <person name="Minx P."/>
            <person name="Reily A.D."/>
            <person name="Courtney L."/>
            <person name="Kruchowski S.S."/>
            <person name="Tomlinson C."/>
            <person name="Strong C."/>
            <person name="Delehaunty K."/>
            <person name="Fronick C."/>
            <person name="Courtney B."/>
            <person name="Rock S.M."/>
            <person name="Belter E."/>
            <person name="Du F."/>
            <person name="Kim K."/>
            <person name="Abbott R.M."/>
            <person name="Cotton M."/>
            <person name="Levy A."/>
            <person name="Marchetto P."/>
            <person name="Ochoa K."/>
            <person name="Jackson S.M."/>
            <person name="Gillam B."/>
            <person name="Chen W."/>
            <person name="Yan L."/>
            <person name="Higginbotham J."/>
            <person name="Cardenas M."/>
            <person name="Waligorski J."/>
            <person name="Applebaum E."/>
            <person name="Phelps L."/>
            <person name="Falcone J."/>
            <person name="Kanchi K."/>
            <person name="Thane T."/>
            <person name="Scimone A."/>
            <person name="Thane N."/>
            <person name="Henke J."/>
            <person name="Wang T."/>
            <person name="Ruppert J."/>
            <person name="Shah N."/>
            <person name="Rotter K."/>
            <person name="Hodges J."/>
            <person name="Ingenthron E."/>
            <person name="Cordes M."/>
            <person name="Kohlberg S."/>
            <person name="Sgro J."/>
            <person name="Delgado B."/>
            <person name="Mead K."/>
            <person name="Chinwalla A."/>
            <person name="Leonard S."/>
            <person name="Crouse K."/>
            <person name="Collura K."/>
            <person name="Kudrna D."/>
            <person name="Currie J."/>
            <person name="He R."/>
            <person name="Angelova A."/>
            <person name="Rajasekar S."/>
            <person name="Mueller T."/>
            <person name="Lomeli R."/>
            <person name="Scara G."/>
            <person name="Ko A."/>
            <person name="Delaney K."/>
            <person name="Wissotski M."/>
            <person name="Lopez G."/>
            <person name="Campos D."/>
            <person name="Braidotti M."/>
            <person name="Ashley E."/>
            <person name="Golser W."/>
            <person name="Kim H."/>
            <person name="Lee S."/>
            <person name="Lin J."/>
            <person name="Dujmic Z."/>
            <person name="Kim W."/>
            <person name="Talag J."/>
            <person name="Zuccolo A."/>
            <person name="Fan C."/>
            <person name="Sebastian A."/>
            <person name="Kramer M."/>
            <person name="Spiegel L."/>
            <person name="Nascimento L."/>
            <person name="Zutavern T."/>
            <person name="Miller B."/>
            <person name="Ambroise C."/>
            <person name="Muller S."/>
            <person name="Spooner W."/>
            <person name="Narechania A."/>
            <person name="Ren L."/>
            <person name="Wei S."/>
            <person name="Kumari S."/>
            <person name="Faga B."/>
            <person name="Levy M.J."/>
            <person name="McMahan L."/>
            <person name="Van Buren P."/>
            <person name="Vaughn M.W."/>
            <person name="Ying K."/>
            <person name="Yeh C.-T."/>
            <person name="Emrich S.J."/>
            <person name="Jia Y."/>
            <person name="Kalyanaraman A."/>
            <person name="Hsia A.-P."/>
            <person name="Barbazuk W.B."/>
            <person name="Baucom R.S."/>
            <person name="Brutnell T.P."/>
            <person name="Carpita N.C."/>
            <person name="Chaparro C."/>
            <person name="Chia J.-M."/>
            <person name="Deragon J.-M."/>
            <person name="Estill J.C."/>
            <person name="Fu Y."/>
            <person name="Jeddeloh J.A."/>
            <person name="Han Y."/>
            <person name="Lee H."/>
            <person name="Li P."/>
            <person name="Lisch D.R."/>
            <person name="Liu S."/>
            <person name="Liu Z."/>
            <person name="Nagel D.H."/>
            <person name="McCann M.C."/>
            <person name="SanMiguel P."/>
            <person name="Myers A.M."/>
            <person name="Nettleton D."/>
            <person name="Nguyen J."/>
            <person name="Penning B.W."/>
            <person name="Ponnala L."/>
            <person name="Schneider K.L."/>
            <person name="Schwartz D.C."/>
            <person name="Sharma A."/>
            <person name="Soderlund C."/>
            <person name="Springer N.M."/>
            <person name="Sun Q."/>
            <person name="Wang H."/>
            <person name="Waterman M."/>
            <person name="Westerman R."/>
            <person name="Wolfgruber T.K."/>
            <person name="Yang L."/>
            <person name="Yu Y."/>
            <person name="Zhang L."/>
            <person name="Zhou S."/>
            <person name="Zhu Q."/>
            <person name="Bennetzen J.L."/>
            <person name="Dawe R.K."/>
            <person name="Jiang J."/>
            <person name="Jiang N."/>
            <person name="Presting G.G."/>
            <person name="Wessler S.R."/>
            <person name="Aluru S."/>
            <person name="Martienssen R.A."/>
            <person name="Clifton S.W."/>
            <person name="McCombie W.R."/>
            <person name="Wing R.A."/>
            <person name="Wilson R.K."/>
        </authorList>
    </citation>
    <scope>NUCLEOTIDE SEQUENCE [LARGE SCALE GENOMIC DNA]</scope>
    <source>
        <strain evidence="3">cv. B73</strain>
    </source>
</reference>
<sequence length="154" mass="16819">MVVGAEGEDTQRFIVPAELLGRPPIVELLRRAAQEYKYTRRGPLRIPFPVVAFRRLLGALTGTAAVVGPDGGLTFACFAMIPFVSSSFSRLGSGSCSTSTRLQALQQEQPRLGQLQVFLTFSFRCFAVEAAYKAWHHRDARSTPPSSTLAMSPT</sequence>
<keyword evidence="3" id="KW-1185">Reference proteome</keyword>
<dbReference type="PANTHER" id="PTHR31374">
    <property type="entry name" value="AUXIN-INDUCED PROTEIN-LIKE-RELATED"/>
    <property type="match status" value="1"/>
</dbReference>
<dbReference type="Gramene" id="Zm00001eb353350_T001">
    <property type="protein sequence ID" value="Zm00001eb353350_P001"/>
    <property type="gene ID" value="Zm00001eb353350"/>
</dbReference>
<reference evidence="2" key="2">
    <citation type="submission" date="2019-07" db="EMBL/GenBank/DDBJ databases">
        <authorList>
            <person name="Seetharam A."/>
            <person name="Woodhouse M."/>
            <person name="Cannon E."/>
        </authorList>
    </citation>
    <scope>NUCLEOTIDE SEQUENCE [LARGE SCALE GENOMIC DNA]</scope>
    <source>
        <strain evidence="2">cv. B73</strain>
    </source>
</reference>
<dbReference type="Pfam" id="PF02519">
    <property type="entry name" value="Auxin_inducible"/>
    <property type="match status" value="1"/>
</dbReference>
<name>A0A804QRX2_MAIZE</name>
<dbReference type="Proteomes" id="UP000007305">
    <property type="component" value="Chromosome 8"/>
</dbReference>
<dbReference type="EnsemblPlants" id="Zm00001eb353350_T001">
    <property type="protein sequence ID" value="Zm00001eb353350_P001"/>
    <property type="gene ID" value="Zm00001eb353350"/>
</dbReference>
<evidence type="ECO:0000256" key="1">
    <source>
        <dbReference type="ARBA" id="ARBA00006974"/>
    </source>
</evidence>
<comment type="similarity">
    <text evidence="1">Belongs to the ARG7 family.</text>
</comment>
<reference evidence="2" key="3">
    <citation type="submission" date="2021-05" db="UniProtKB">
        <authorList>
            <consortium name="EnsemblPlants"/>
        </authorList>
    </citation>
    <scope>IDENTIFICATION</scope>
    <source>
        <strain evidence="2">cv. B73</strain>
    </source>
</reference>
<evidence type="ECO:0000313" key="3">
    <source>
        <dbReference type="Proteomes" id="UP000007305"/>
    </source>
</evidence>
<evidence type="ECO:0008006" key="4">
    <source>
        <dbReference type="Google" id="ProtNLM"/>
    </source>
</evidence>
<dbReference type="InterPro" id="IPR003676">
    <property type="entry name" value="SAUR_fam"/>
</dbReference>
<protein>
    <recommendedName>
        <fullName evidence="4">Auxin-responsive protein SAUR71</fullName>
    </recommendedName>
</protein>
<dbReference type="AlphaFoldDB" id="A0A804QRX2"/>
<dbReference type="PANTHER" id="PTHR31374:SF234">
    <property type="entry name" value="OS04G0617050 PROTEIN"/>
    <property type="match status" value="1"/>
</dbReference>
<proteinExistence type="inferred from homology"/>